<reference evidence="2" key="1">
    <citation type="submission" date="2020-08" db="EMBL/GenBank/DDBJ databases">
        <title>Genome sequencing and assembly of the red palm weevil Rhynchophorus ferrugineus.</title>
        <authorList>
            <person name="Dias G.B."/>
            <person name="Bergman C.M."/>
            <person name="Manee M."/>
        </authorList>
    </citation>
    <scope>NUCLEOTIDE SEQUENCE</scope>
    <source>
        <strain evidence="2">AA-2017</strain>
        <tissue evidence="2">Whole larva</tissue>
    </source>
</reference>
<comment type="caution">
    <text evidence="2">The sequence shown here is derived from an EMBL/GenBank/DDBJ whole genome shotgun (WGS) entry which is preliminary data.</text>
</comment>
<sequence>MRSNIAAICLTISVFGIIWIPQCLGGVISCDPETYYQDMNSKITQLCLVIEEALNDIETIPQSERYFSRSVNQRRAEKADVRHIILRFGRSELEDFKNN</sequence>
<evidence type="ECO:0000313" key="2">
    <source>
        <dbReference type="EMBL" id="KAF7287729.1"/>
    </source>
</evidence>
<keyword evidence="3" id="KW-1185">Reference proteome</keyword>
<protein>
    <recommendedName>
        <fullName evidence="4">Myosuppressin</fullName>
    </recommendedName>
</protein>
<dbReference type="AlphaFoldDB" id="A0A834MPN4"/>
<dbReference type="PROSITE" id="PS51257">
    <property type="entry name" value="PROKAR_LIPOPROTEIN"/>
    <property type="match status" value="1"/>
</dbReference>
<name>A0A834MPN4_RHYFE</name>
<evidence type="ECO:0000313" key="3">
    <source>
        <dbReference type="Proteomes" id="UP000625711"/>
    </source>
</evidence>
<gene>
    <name evidence="2" type="ORF">GWI33_003367</name>
</gene>
<feature type="signal peptide" evidence="1">
    <location>
        <begin position="1"/>
        <end position="25"/>
    </location>
</feature>
<dbReference type="OrthoDB" id="6355109at2759"/>
<accession>A0A834MPN4</accession>
<evidence type="ECO:0000256" key="1">
    <source>
        <dbReference type="SAM" id="SignalP"/>
    </source>
</evidence>
<dbReference type="EMBL" id="JAACXV010000003">
    <property type="protein sequence ID" value="KAF7287729.1"/>
    <property type="molecule type" value="Genomic_DNA"/>
</dbReference>
<proteinExistence type="predicted"/>
<organism evidence="2 3">
    <name type="scientific">Rhynchophorus ferrugineus</name>
    <name type="common">Red palm weevil</name>
    <name type="synonym">Curculio ferrugineus</name>
    <dbReference type="NCBI Taxonomy" id="354439"/>
    <lineage>
        <taxon>Eukaryota</taxon>
        <taxon>Metazoa</taxon>
        <taxon>Ecdysozoa</taxon>
        <taxon>Arthropoda</taxon>
        <taxon>Hexapoda</taxon>
        <taxon>Insecta</taxon>
        <taxon>Pterygota</taxon>
        <taxon>Neoptera</taxon>
        <taxon>Endopterygota</taxon>
        <taxon>Coleoptera</taxon>
        <taxon>Polyphaga</taxon>
        <taxon>Cucujiformia</taxon>
        <taxon>Curculionidae</taxon>
        <taxon>Dryophthorinae</taxon>
        <taxon>Rhynchophorus</taxon>
    </lineage>
</organism>
<keyword evidence="1" id="KW-0732">Signal</keyword>
<dbReference type="Proteomes" id="UP000625711">
    <property type="component" value="Unassembled WGS sequence"/>
</dbReference>
<evidence type="ECO:0008006" key="4">
    <source>
        <dbReference type="Google" id="ProtNLM"/>
    </source>
</evidence>
<feature type="chain" id="PRO_5032326478" description="Myosuppressin" evidence="1">
    <location>
        <begin position="26"/>
        <end position="99"/>
    </location>
</feature>